<protein>
    <submittedName>
        <fullName evidence="1">Uncharacterized protein</fullName>
    </submittedName>
</protein>
<gene>
    <name evidence="1" type="ORF">MCIKDHBT_CDS0030</name>
</gene>
<accession>A0AAU8GKA7</accession>
<proteinExistence type="predicted"/>
<name>A0AAU8GKA7_9CAUD</name>
<dbReference type="EMBL" id="PP856726">
    <property type="protein sequence ID" value="XCH40971.1"/>
    <property type="molecule type" value="Genomic_DNA"/>
</dbReference>
<reference evidence="1" key="1">
    <citation type="submission" date="2024-05" db="EMBL/GenBank/DDBJ databases">
        <authorList>
            <person name="Mugo M.M."/>
            <person name="Musyoki A.M."/>
            <person name="Makumi A.M."/>
            <person name="Mutai I."/>
            <person name="Drechsel O."/>
            <person name="Kering K.K."/>
            <person name="Muturi P."/>
            <person name="Mbae C.K."/>
            <person name="Kariuki S.M."/>
        </authorList>
    </citation>
    <scope>NUCLEOTIDE SEQUENCE</scope>
</reference>
<evidence type="ECO:0000313" key="1">
    <source>
        <dbReference type="EMBL" id="XCH40971.1"/>
    </source>
</evidence>
<sequence length="103" mass="11468">MKDYTMNNMPTTKTALEIDSRFIVEAWANSQNSYVYSLYVGDTYVSCLGIDGSKNEHGVNERYTKKQAIADATKFATDILGRINAGKPYKRGEKGYVTQLLGA</sequence>
<organism evidence="1">
    <name type="scientific">Salmonella phage vB_STmST313_KE27</name>
    <dbReference type="NCBI Taxonomy" id="3161178"/>
    <lineage>
        <taxon>Viruses</taxon>
        <taxon>Duplodnaviria</taxon>
        <taxon>Heunggongvirae</taxon>
        <taxon>Uroviricota</taxon>
        <taxon>Caudoviricetes</taxon>
        <taxon>Pantevenvirales</taxon>
        <taxon>Ackermannviridae</taxon>
        <taxon>Cvivirinae</taxon>
        <taxon>Kuttervirus</taxon>
    </lineage>
</organism>